<keyword evidence="2" id="KW-1185">Reference proteome</keyword>
<gene>
    <name evidence="1" type="ORF">GAYE_SCF65G6778</name>
</gene>
<protein>
    <recommendedName>
        <fullName evidence="3">Plastid lipid-associated protein/fibrillin conserved domain-containing protein</fullName>
    </recommendedName>
</protein>
<organism evidence="1 2">
    <name type="scientific">Galdieria yellowstonensis</name>
    <dbReference type="NCBI Taxonomy" id="3028027"/>
    <lineage>
        <taxon>Eukaryota</taxon>
        <taxon>Rhodophyta</taxon>
        <taxon>Bangiophyceae</taxon>
        <taxon>Galdieriales</taxon>
        <taxon>Galdieriaceae</taxon>
        <taxon>Galdieria</taxon>
    </lineage>
</organism>
<evidence type="ECO:0000313" key="1">
    <source>
        <dbReference type="EMBL" id="KAK4528831.1"/>
    </source>
</evidence>
<reference evidence="1 2" key="1">
    <citation type="submission" date="2022-07" db="EMBL/GenBank/DDBJ databases">
        <title>Genome-wide signatures of adaptation to extreme environments.</title>
        <authorList>
            <person name="Cho C.H."/>
            <person name="Yoon H.S."/>
        </authorList>
    </citation>
    <scope>NUCLEOTIDE SEQUENCE [LARGE SCALE GENOMIC DNA]</scope>
    <source>
        <strain evidence="1 2">108.79 E11</strain>
    </source>
</reference>
<evidence type="ECO:0008006" key="3">
    <source>
        <dbReference type="Google" id="ProtNLM"/>
    </source>
</evidence>
<proteinExistence type="predicted"/>
<name>A0AAV9INX4_9RHOD</name>
<dbReference type="Proteomes" id="UP001300502">
    <property type="component" value="Unassembled WGS sequence"/>
</dbReference>
<accession>A0AAV9INX4</accession>
<dbReference type="EMBL" id="JANCYU010000070">
    <property type="protein sequence ID" value="KAK4528831.1"/>
    <property type="molecule type" value="Genomic_DNA"/>
</dbReference>
<dbReference type="AlphaFoldDB" id="A0AAV9INX4"/>
<comment type="caution">
    <text evidence="1">The sequence shown here is derived from an EMBL/GenBank/DDBJ whole genome shotgun (WGS) entry which is preliminary data.</text>
</comment>
<evidence type="ECO:0000313" key="2">
    <source>
        <dbReference type="Proteomes" id="UP001300502"/>
    </source>
</evidence>
<sequence length="294" mass="34200">MWFVLLCGNGRSRRGSSAWLIPTNTITITTTMFTRFSLSGCCGRRIQRRVGKLNSVSVFRPSQYLVFKTCTTTTRKTSASWSIDATLEESSEVAQIKRHLRKMLSYFINLSPQRRRIFALIRNLEQRYSSLTSWGQLTQQLEGNWKLVFSSTTLGVPSTDLVVSKLTQTLGKGQLRENGCFEIDMVNSCEWNYVQLGTRGELEIFCMLTFLGRCRFMCRVLDYRMETHDQVKAQQARFIVGYLQRNLPREFFDPNNCMLQISFVDDELRIVKWLGKKFAGVRNIFYRYENEPTI</sequence>